<reference evidence="4 5" key="1">
    <citation type="submission" date="2015-01" db="EMBL/GenBank/DDBJ databases">
        <title>Comparative genomics of the lactic acid bacteria isolated from the honey bee gut.</title>
        <authorList>
            <person name="Ellegaard K.M."/>
            <person name="Tamarit D."/>
            <person name="Javelind E."/>
            <person name="Olofsson T."/>
            <person name="Andersson S.G."/>
            <person name="Vasquez A."/>
        </authorList>
    </citation>
    <scope>NUCLEOTIDE SEQUENCE [LARGE SCALE GENOMIC DNA]</scope>
    <source>
        <strain evidence="4 5">Bin4</strain>
    </source>
</reference>
<feature type="domain" description="NADH:flavin oxidoreductase/NADH oxidase N-terminal" evidence="3">
    <location>
        <begin position="8"/>
        <end position="342"/>
    </location>
</feature>
<dbReference type="RefSeq" id="WP_046315343.1">
    <property type="nucleotide sequence ID" value="NZ_JBHSZT010000003.1"/>
</dbReference>
<dbReference type="InterPro" id="IPR013785">
    <property type="entry name" value="Aldolase_TIM"/>
</dbReference>
<proteinExistence type="predicted"/>
<dbReference type="EMBL" id="JXJQ01000002">
    <property type="protein sequence ID" value="KJY63250.1"/>
    <property type="molecule type" value="Genomic_DNA"/>
</dbReference>
<keyword evidence="2" id="KW-0560">Oxidoreductase</keyword>
<name>A0A0F4LXB0_9LACO</name>
<dbReference type="GO" id="GO:0016491">
    <property type="term" value="F:oxidoreductase activity"/>
    <property type="evidence" value="ECO:0007669"/>
    <property type="project" value="UniProtKB-KW"/>
</dbReference>
<dbReference type="OrthoDB" id="9772736at2"/>
<dbReference type="SUPFAM" id="SSF51395">
    <property type="entry name" value="FMN-linked oxidoreductases"/>
    <property type="match status" value="1"/>
</dbReference>
<keyword evidence="5" id="KW-1185">Reference proteome</keyword>
<accession>A0A0F4LXB0</accession>
<evidence type="ECO:0000256" key="2">
    <source>
        <dbReference type="ARBA" id="ARBA00023002"/>
    </source>
</evidence>
<dbReference type="PATRIC" id="fig|1218492.5.peg.274"/>
<protein>
    <recommendedName>
        <fullName evidence="3">NADH:flavin oxidoreductase/NADH oxidase N-terminal domain-containing protein</fullName>
    </recommendedName>
</protein>
<dbReference type="HOGENOM" id="CLU_012153_2_3_9"/>
<dbReference type="InterPro" id="IPR001155">
    <property type="entry name" value="OxRdtase_FMN_N"/>
</dbReference>
<dbReference type="AlphaFoldDB" id="A0A0F4LXB0"/>
<dbReference type="Proteomes" id="UP000033558">
    <property type="component" value="Unassembled WGS sequence"/>
</dbReference>
<evidence type="ECO:0000313" key="4">
    <source>
        <dbReference type="EMBL" id="KJY63250.1"/>
    </source>
</evidence>
<evidence type="ECO:0000259" key="3">
    <source>
        <dbReference type="Pfam" id="PF00724"/>
    </source>
</evidence>
<evidence type="ECO:0000313" key="5">
    <source>
        <dbReference type="Proteomes" id="UP000033558"/>
    </source>
</evidence>
<gene>
    <name evidence="4" type="ORF">JG30_01610</name>
</gene>
<dbReference type="Pfam" id="PF00724">
    <property type="entry name" value="Oxidored_FMN"/>
    <property type="match status" value="1"/>
</dbReference>
<dbReference type="GO" id="GO:0010181">
    <property type="term" value="F:FMN binding"/>
    <property type="evidence" value="ECO:0007669"/>
    <property type="project" value="InterPro"/>
</dbReference>
<sequence>MQTKYQPLFTDLRLNNGVVLHNRIAMCPMLIFAAQADGTPSAQDCAYFQLRNEFGQLLITGATTIAPHIQCAQQQMSLDTDAAIPAFRQLATVMQAQGNKGIVQLQHPGRQASIGYAQSHQAYAPTALDFPFLDYPVQGLTNSQIEQIIQAFGQATARAIAAGFSGVEIHGANHYLLQQFFSQYSNRRTDAWGGSLTKRMAFPLAVAQEVLRVARQLKPDFIVGYRLSPEEIHGANIGYTIDESLQLIEHLAQLDLDYLHTSIYSSATFRVPAYKAFALRGNRTKPMNALIHDQIAGRSALMVSGSIRTPAATLDGLNYGDLVALGVVALSDPRFTNKIRTDHLDQINLNVHGRERDLQLPPALIQKYRAKAPLPPVLGLSE</sequence>
<dbReference type="Gene3D" id="3.20.20.70">
    <property type="entry name" value="Aldolase class I"/>
    <property type="match status" value="1"/>
</dbReference>
<dbReference type="PANTHER" id="PTHR43656">
    <property type="entry name" value="BINDING OXIDOREDUCTASE, PUTATIVE (AFU_ORTHOLOGUE AFUA_2G08260)-RELATED"/>
    <property type="match status" value="1"/>
</dbReference>
<evidence type="ECO:0000256" key="1">
    <source>
        <dbReference type="ARBA" id="ARBA00022630"/>
    </source>
</evidence>
<comment type="caution">
    <text evidence="4">The sequence shown here is derived from an EMBL/GenBank/DDBJ whole genome shotgun (WGS) entry which is preliminary data.</text>
</comment>
<dbReference type="STRING" id="1218492.JG30_01610"/>
<dbReference type="PANTHER" id="PTHR43656:SF2">
    <property type="entry name" value="BINDING OXIDOREDUCTASE, PUTATIVE (AFU_ORTHOLOGUE AFUA_2G08260)-RELATED"/>
    <property type="match status" value="1"/>
</dbReference>
<keyword evidence="1" id="KW-0285">Flavoprotein</keyword>
<dbReference type="InterPro" id="IPR051799">
    <property type="entry name" value="NADH_flavin_oxidoreductase"/>
</dbReference>
<organism evidence="4 5">
    <name type="scientific">Bombilactobacillus mellifer</name>
    <dbReference type="NCBI Taxonomy" id="1218492"/>
    <lineage>
        <taxon>Bacteria</taxon>
        <taxon>Bacillati</taxon>
        <taxon>Bacillota</taxon>
        <taxon>Bacilli</taxon>
        <taxon>Lactobacillales</taxon>
        <taxon>Lactobacillaceae</taxon>
        <taxon>Bombilactobacillus</taxon>
    </lineage>
</organism>